<dbReference type="InterPro" id="IPR029026">
    <property type="entry name" value="tRNA_m1G_MTases_N"/>
</dbReference>
<name>A0A518DH90_9BACT</name>
<dbReference type="RefSeq" id="WP_197527031.1">
    <property type="nucleotide sequence ID" value="NZ_CP036291.1"/>
</dbReference>
<gene>
    <name evidence="5" type="primary">aviRb</name>
    <name evidence="5" type="ORF">Pla175_42490</name>
</gene>
<dbReference type="PANTHER" id="PTHR43191:SF2">
    <property type="entry name" value="RRNA METHYLTRANSFERASE 3, MITOCHONDRIAL"/>
    <property type="match status" value="1"/>
</dbReference>
<dbReference type="GO" id="GO:0005737">
    <property type="term" value="C:cytoplasm"/>
    <property type="evidence" value="ECO:0007669"/>
    <property type="project" value="UniProtKB-ARBA"/>
</dbReference>
<dbReference type="EMBL" id="CP036291">
    <property type="protein sequence ID" value="QDU90836.1"/>
    <property type="molecule type" value="Genomic_DNA"/>
</dbReference>
<keyword evidence="2 5" id="KW-0489">Methyltransferase</keyword>
<dbReference type="GO" id="GO:0032259">
    <property type="term" value="P:methylation"/>
    <property type="evidence" value="ECO:0007669"/>
    <property type="project" value="UniProtKB-KW"/>
</dbReference>
<proteinExistence type="inferred from homology"/>
<dbReference type="InterPro" id="IPR053888">
    <property type="entry name" value="MRM3-like_sub_bind"/>
</dbReference>
<evidence type="ECO:0000256" key="1">
    <source>
        <dbReference type="ARBA" id="ARBA00007228"/>
    </source>
</evidence>
<dbReference type="GO" id="GO:0003723">
    <property type="term" value="F:RNA binding"/>
    <property type="evidence" value="ECO:0007669"/>
    <property type="project" value="InterPro"/>
</dbReference>
<keyword evidence="3 5" id="KW-0808">Transferase</keyword>
<dbReference type="InterPro" id="IPR051259">
    <property type="entry name" value="rRNA_Methyltransferase"/>
</dbReference>
<evidence type="ECO:0000256" key="3">
    <source>
        <dbReference type="ARBA" id="ARBA00022679"/>
    </source>
</evidence>
<dbReference type="EC" id="2.1.1.208" evidence="5"/>
<dbReference type="InterPro" id="IPR001537">
    <property type="entry name" value="SpoU_MeTrfase"/>
</dbReference>
<dbReference type="Gene3D" id="3.40.1280.10">
    <property type="match status" value="1"/>
</dbReference>
<accession>A0A518DH90</accession>
<dbReference type="PANTHER" id="PTHR43191">
    <property type="entry name" value="RRNA METHYLTRANSFERASE 3"/>
    <property type="match status" value="1"/>
</dbReference>
<protein>
    <submittedName>
        <fullName evidence="5">23S rRNA (Uridine(2479)-2'-O)-methyltransferase</fullName>
        <ecNumber evidence="5">2.1.1.208</ecNumber>
    </submittedName>
</protein>
<evidence type="ECO:0000313" key="6">
    <source>
        <dbReference type="Proteomes" id="UP000317429"/>
    </source>
</evidence>
<dbReference type="InterPro" id="IPR029064">
    <property type="entry name" value="Ribosomal_eL30-like_sf"/>
</dbReference>
<dbReference type="Pfam" id="PF00588">
    <property type="entry name" value="SpoU_methylase"/>
    <property type="match status" value="1"/>
</dbReference>
<organism evidence="5 6">
    <name type="scientific">Pirellulimonas nuda</name>
    <dbReference type="NCBI Taxonomy" id="2528009"/>
    <lineage>
        <taxon>Bacteria</taxon>
        <taxon>Pseudomonadati</taxon>
        <taxon>Planctomycetota</taxon>
        <taxon>Planctomycetia</taxon>
        <taxon>Pirellulales</taxon>
        <taxon>Lacipirellulaceae</taxon>
        <taxon>Pirellulimonas</taxon>
    </lineage>
</organism>
<feature type="domain" description="RNA 2-O ribose methyltransferase substrate binding" evidence="4">
    <location>
        <begin position="33"/>
        <end position="109"/>
    </location>
</feature>
<dbReference type="InterPro" id="IPR029028">
    <property type="entry name" value="Alpha/beta_knot_MTases"/>
</dbReference>
<dbReference type="SUPFAM" id="SSF75217">
    <property type="entry name" value="alpha/beta knot"/>
    <property type="match status" value="1"/>
</dbReference>
<evidence type="ECO:0000313" key="5">
    <source>
        <dbReference type="EMBL" id="QDU90836.1"/>
    </source>
</evidence>
<evidence type="ECO:0000259" key="4">
    <source>
        <dbReference type="SMART" id="SM00967"/>
    </source>
</evidence>
<sequence length="266" mass="28001">MNGLSISSRNNPRIKHAAALRERRERRKRGEALVDGAREIVRALEAGVRPVEAFVCRGLARTEAARQAAALLGSGPAPLHEVTPEVFERLAFGNRGDGVVLVVAAPARLLTELTLPAAPVIALLVGLEKPGNVGAILRSADGAGVDAVIVVGGADLMNPNAIRASVGAVFKPNVCDATEPEADRWLTSLGLPIYSTRPEASLPYHEVDFRRGAALLFGSEDAGLGDAWRGVGVTPIRLPMQGVADSLNVAASAAVLFYEALRQRTL</sequence>
<comment type="similarity">
    <text evidence="1">Belongs to the class IV-like SAM-binding methyltransferase superfamily. RNA methyltransferase TrmH family.</text>
</comment>
<dbReference type="Proteomes" id="UP000317429">
    <property type="component" value="Chromosome"/>
</dbReference>
<reference evidence="5 6" key="1">
    <citation type="submission" date="2019-02" db="EMBL/GenBank/DDBJ databases">
        <title>Deep-cultivation of Planctomycetes and their phenomic and genomic characterization uncovers novel biology.</title>
        <authorList>
            <person name="Wiegand S."/>
            <person name="Jogler M."/>
            <person name="Boedeker C."/>
            <person name="Pinto D."/>
            <person name="Vollmers J."/>
            <person name="Rivas-Marin E."/>
            <person name="Kohn T."/>
            <person name="Peeters S.H."/>
            <person name="Heuer A."/>
            <person name="Rast P."/>
            <person name="Oberbeckmann S."/>
            <person name="Bunk B."/>
            <person name="Jeske O."/>
            <person name="Meyerdierks A."/>
            <person name="Storesund J.E."/>
            <person name="Kallscheuer N."/>
            <person name="Luecker S."/>
            <person name="Lage O.M."/>
            <person name="Pohl T."/>
            <person name="Merkel B.J."/>
            <person name="Hornburger P."/>
            <person name="Mueller R.-W."/>
            <person name="Bruemmer F."/>
            <person name="Labrenz M."/>
            <person name="Spormann A.M."/>
            <person name="Op den Camp H."/>
            <person name="Overmann J."/>
            <person name="Amann R."/>
            <person name="Jetten M.S.M."/>
            <person name="Mascher T."/>
            <person name="Medema M.H."/>
            <person name="Devos D.P."/>
            <person name="Kaster A.-K."/>
            <person name="Ovreas L."/>
            <person name="Rohde M."/>
            <person name="Galperin M.Y."/>
            <person name="Jogler C."/>
        </authorList>
    </citation>
    <scope>NUCLEOTIDE SEQUENCE [LARGE SCALE GENOMIC DNA]</scope>
    <source>
        <strain evidence="5 6">Pla175</strain>
    </source>
</reference>
<dbReference type="KEGG" id="pnd:Pla175_42490"/>
<dbReference type="SUPFAM" id="SSF55315">
    <property type="entry name" value="L30e-like"/>
    <property type="match status" value="1"/>
</dbReference>
<dbReference type="AlphaFoldDB" id="A0A518DH90"/>
<dbReference type="Gene3D" id="3.30.1330.30">
    <property type="match status" value="1"/>
</dbReference>
<dbReference type="SMART" id="SM00967">
    <property type="entry name" value="SpoU_sub_bind"/>
    <property type="match status" value="1"/>
</dbReference>
<keyword evidence="6" id="KW-1185">Reference proteome</keyword>
<dbReference type="GO" id="GO:0008173">
    <property type="term" value="F:RNA methyltransferase activity"/>
    <property type="evidence" value="ECO:0007669"/>
    <property type="project" value="InterPro"/>
</dbReference>
<dbReference type="GO" id="GO:0006396">
    <property type="term" value="P:RNA processing"/>
    <property type="evidence" value="ECO:0007669"/>
    <property type="project" value="InterPro"/>
</dbReference>
<dbReference type="InterPro" id="IPR013123">
    <property type="entry name" value="SpoU_subst-bd"/>
</dbReference>
<evidence type="ECO:0000256" key="2">
    <source>
        <dbReference type="ARBA" id="ARBA00022603"/>
    </source>
</evidence>
<dbReference type="Pfam" id="PF22435">
    <property type="entry name" value="MRM3-like_sub_bind"/>
    <property type="match status" value="1"/>
</dbReference>